<dbReference type="InterPro" id="IPR041457">
    <property type="entry name" value="CxC2_KDZ-assoc"/>
</dbReference>
<dbReference type="AlphaFoldDB" id="A0A067PQA0"/>
<dbReference type="Pfam" id="PF18758">
    <property type="entry name" value="KDZ"/>
    <property type="match status" value="1"/>
</dbReference>
<evidence type="ECO:0000259" key="1">
    <source>
        <dbReference type="Pfam" id="PF18803"/>
    </source>
</evidence>
<feature type="domain" description="CxC2-like cysteine cluster KDZ transposase-associated" evidence="1">
    <location>
        <begin position="123"/>
        <end position="217"/>
    </location>
</feature>
<dbReference type="Pfam" id="PF18803">
    <property type="entry name" value="CxC2"/>
    <property type="match status" value="1"/>
</dbReference>
<accession>A0A067PQA0</accession>
<gene>
    <name evidence="2" type="ORF">JAAARDRAFT_112520</name>
</gene>
<feature type="non-terminal residue" evidence="2">
    <location>
        <position position="746"/>
    </location>
</feature>
<protein>
    <recommendedName>
        <fullName evidence="1">CxC2-like cysteine cluster KDZ transposase-associated domain-containing protein</fullName>
    </recommendedName>
</protein>
<feature type="non-terminal residue" evidence="2">
    <location>
        <position position="1"/>
    </location>
</feature>
<organism evidence="2 3">
    <name type="scientific">Jaapia argillacea MUCL 33604</name>
    <dbReference type="NCBI Taxonomy" id="933084"/>
    <lineage>
        <taxon>Eukaryota</taxon>
        <taxon>Fungi</taxon>
        <taxon>Dikarya</taxon>
        <taxon>Basidiomycota</taxon>
        <taxon>Agaricomycotina</taxon>
        <taxon>Agaricomycetes</taxon>
        <taxon>Agaricomycetidae</taxon>
        <taxon>Jaapiales</taxon>
        <taxon>Jaapiaceae</taxon>
        <taxon>Jaapia</taxon>
    </lineage>
</organism>
<dbReference type="PANTHER" id="PTHR33096:SF1">
    <property type="entry name" value="CXC1-LIKE CYSTEINE CLUSTER ASSOCIATED WITH KDZ TRANSPOSASES DOMAIN-CONTAINING PROTEIN"/>
    <property type="match status" value="1"/>
</dbReference>
<dbReference type="OrthoDB" id="3192989at2759"/>
<dbReference type="InterPro" id="IPR040521">
    <property type="entry name" value="KDZ"/>
</dbReference>
<keyword evidence="3" id="KW-1185">Reference proteome</keyword>
<evidence type="ECO:0000313" key="2">
    <source>
        <dbReference type="EMBL" id="KDQ56934.1"/>
    </source>
</evidence>
<proteinExistence type="predicted"/>
<dbReference type="InParanoid" id="A0A067PQA0"/>
<dbReference type="PANTHER" id="PTHR33096">
    <property type="entry name" value="CXC2 DOMAIN-CONTAINING PROTEIN"/>
    <property type="match status" value="1"/>
</dbReference>
<name>A0A067PQA0_9AGAM</name>
<dbReference type="Proteomes" id="UP000027265">
    <property type="component" value="Unassembled WGS sequence"/>
</dbReference>
<reference evidence="3" key="1">
    <citation type="journal article" date="2014" name="Proc. Natl. Acad. Sci. U.S.A.">
        <title>Extensive sampling of basidiomycete genomes demonstrates inadequacy of the white-rot/brown-rot paradigm for wood decay fungi.</title>
        <authorList>
            <person name="Riley R."/>
            <person name="Salamov A.A."/>
            <person name="Brown D.W."/>
            <person name="Nagy L.G."/>
            <person name="Floudas D."/>
            <person name="Held B.W."/>
            <person name="Levasseur A."/>
            <person name="Lombard V."/>
            <person name="Morin E."/>
            <person name="Otillar R."/>
            <person name="Lindquist E.A."/>
            <person name="Sun H."/>
            <person name="LaButti K.M."/>
            <person name="Schmutz J."/>
            <person name="Jabbour D."/>
            <person name="Luo H."/>
            <person name="Baker S.E."/>
            <person name="Pisabarro A.G."/>
            <person name="Walton J.D."/>
            <person name="Blanchette R.A."/>
            <person name="Henrissat B."/>
            <person name="Martin F."/>
            <person name="Cullen D."/>
            <person name="Hibbett D.S."/>
            <person name="Grigoriev I.V."/>
        </authorList>
    </citation>
    <scope>NUCLEOTIDE SEQUENCE [LARGE SCALE GENOMIC DNA]</scope>
    <source>
        <strain evidence="3">MUCL 33604</strain>
    </source>
</reference>
<sequence>NDMMREWKEKAPIFLHTLLSGEARPSDGCCHRCGQPGLWRCLQCFGCPLFCTECCRDAHMSHPFHRVEIWKDDHFSTGWLWQVGVCIHLGHGGGECPGNTYLRTTTTAGDQEWKSVTELHRLLTHAELTSLPSTKGNGRNFTIVDMSGIHKVVVHFCNCGKCQLEFLQLLDLSIYPGSVKRPRTGFTFQVLDNFHIHNLECKTNAREYYQTIRRATKPSFPHLAQDRYREFMCVVRQWRYLKVMKWHGFGHGMARVIEPSDLTLWCAACPQPGINLPSDWKEDQKRCVSYLYTRIINLDGNMKAEQMVQKHVDVPLTEGGGFMVGDQDYKASIKASIDDPPGGTCHNHQAVTQGNMGSKNLQVTGIGAAACGRHGAFCPHSVVNFHKGERQMNMDYTFTQSLLRTMGGADGLRLVMSLYDINCQYAINLLRRITRNRQYLPLAKGITIRHGIGLFHVHGHQDSCTPRYSPNYIPSAGQVDGEVIETLWSNLNWIASSCRAMGNNHRAETLDIHMNENNWKKMLNIVLSLLKKYVKALDGVAMSAAGFRDISQASTHKEMKTWSEDESNAQESHGFNIVAMDIYAPTVKEAPTKSEIQLQLTKEEGMDSTPIRGSASWLSSGIRIQEINEPDIDLDRYRVDSSKTPAEKLPISLPSSIGLEACTGSALKKLAKQELCLRKGQANDALQQIRIALSNKSYIFRKYVRHYKSQSKKTRTWGHISQQDGIVQKHAQIYAQCRKAMVQLGA</sequence>
<evidence type="ECO:0000313" key="3">
    <source>
        <dbReference type="Proteomes" id="UP000027265"/>
    </source>
</evidence>
<dbReference type="HOGENOM" id="CLU_003703_13_1_1"/>
<dbReference type="EMBL" id="KL197720">
    <property type="protein sequence ID" value="KDQ56934.1"/>
    <property type="molecule type" value="Genomic_DNA"/>
</dbReference>